<dbReference type="PANTHER" id="PTHR18968">
    <property type="entry name" value="THIAMINE PYROPHOSPHATE ENZYMES"/>
    <property type="match status" value="1"/>
</dbReference>
<comment type="catalytic activity">
    <reaction evidence="11">
        <text>2 pyruvate + H(+) = (2S)-2-acetolactate + CO2</text>
        <dbReference type="Rhea" id="RHEA:25249"/>
        <dbReference type="ChEBI" id="CHEBI:15361"/>
        <dbReference type="ChEBI" id="CHEBI:15378"/>
        <dbReference type="ChEBI" id="CHEBI:16526"/>
        <dbReference type="ChEBI" id="CHEBI:58476"/>
        <dbReference type="EC" id="2.2.1.6"/>
    </reaction>
</comment>
<keyword evidence="8 11" id="KW-0460">Magnesium</keyword>
<dbReference type="NCBIfam" id="TIGR00118">
    <property type="entry name" value="acolac_lg"/>
    <property type="match status" value="1"/>
</dbReference>
<gene>
    <name evidence="15" type="primary">ilvB</name>
    <name evidence="15" type="ORF">FAZ19_03605</name>
</gene>
<evidence type="ECO:0000256" key="6">
    <source>
        <dbReference type="ARBA" id="ARBA00022679"/>
    </source>
</evidence>
<proteinExistence type="inferred from homology"/>
<dbReference type="InterPro" id="IPR012001">
    <property type="entry name" value="Thiamin_PyroP_enz_TPP-bd_dom"/>
</dbReference>
<evidence type="ECO:0000256" key="11">
    <source>
        <dbReference type="RuleBase" id="RU003591"/>
    </source>
</evidence>
<dbReference type="FunFam" id="3.40.50.1220:FF:000008">
    <property type="entry name" value="Acetolactate synthase"/>
    <property type="match status" value="1"/>
</dbReference>
<evidence type="ECO:0000259" key="14">
    <source>
        <dbReference type="Pfam" id="PF02776"/>
    </source>
</evidence>
<comment type="caution">
    <text evidence="15">The sequence shown here is derived from an EMBL/GenBank/DDBJ whole genome shotgun (WGS) entry which is preliminary data.</text>
</comment>
<evidence type="ECO:0000259" key="13">
    <source>
        <dbReference type="Pfam" id="PF02775"/>
    </source>
</evidence>
<keyword evidence="7 11" id="KW-0479">Metal-binding</keyword>
<accession>A0A4U0HCJ9</accession>
<feature type="domain" description="Thiamine pyrophosphate enzyme TPP-binding" evidence="13">
    <location>
        <begin position="408"/>
        <end position="555"/>
    </location>
</feature>
<dbReference type="Pfam" id="PF00205">
    <property type="entry name" value="TPP_enzyme_M"/>
    <property type="match status" value="1"/>
</dbReference>
<dbReference type="InterPro" id="IPR000399">
    <property type="entry name" value="TPP-bd_CS"/>
</dbReference>
<dbReference type="InterPro" id="IPR012000">
    <property type="entry name" value="Thiamin_PyroP_enz_cen_dom"/>
</dbReference>
<dbReference type="InterPro" id="IPR029035">
    <property type="entry name" value="DHS-like_NAD/FAD-binding_dom"/>
</dbReference>
<dbReference type="Gene3D" id="3.40.50.1220">
    <property type="entry name" value="TPP-binding domain"/>
    <property type="match status" value="1"/>
</dbReference>
<organism evidence="15 16">
    <name type="scientific">Sphingobacterium alkalisoli</name>
    <dbReference type="NCBI Taxonomy" id="1874115"/>
    <lineage>
        <taxon>Bacteria</taxon>
        <taxon>Pseudomonadati</taxon>
        <taxon>Bacteroidota</taxon>
        <taxon>Sphingobacteriia</taxon>
        <taxon>Sphingobacteriales</taxon>
        <taxon>Sphingobacteriaceae</taxon>
        <taxon>Sphingobacterium</taxon>
    </lineage>
</organism>
<dbReference type="GO" id="GO:0009097">
    <property type="term" value="P:isoleucine biosynthetic process"/>
    <property type="evidence" value="ECO:0007669"/>
    <property type="project" value="UniProtKB-UniPathway"/>
</dbReference>
<reference evidence="15 16" key="1">
    <citation type="submission" date="2019-04" db="EMBL/GenBank/DDBJ databases">
        <title>Sphingobacterium olei sp. nov., isolated from oil-contaminated soil.</title>
        <authorList>
            <person name="Liu B."/>
        </authorList>
    </citation>
    <scope>NUCLEOTIDE SEQUENCE [LARGE SCALE GENOMIC DNA]</scope>
    <source>
        <strain evidence="15 16">Y3L14</strain>
    </source>
</reference>
<dbReference type="InterPro" id="IPR045229">
    <property type="entry name" value="TPP_enz"/>
</dbReference>
<evidence type="ECO:0000256" key="3">
    <source>
        <dbReference type="ARBA" id="ARBA00007812"/>
    </source>
</evidence>
<keyword evidence="16" id="KW-1185">Reference proteome</keyword>
<comment type="cofactor">
    <cofactor evidence="11">
        <name>thiamine diphosphate</name>
        <dbReference type="ChEBI" id="CHEBI:58937"/>
    </cofactor>
    <text evidence="11">Binds 1 thiamine pyrophosphate per subunit.</text>
</comment>
<dbReference type="InterPro" id="IPR039368">
    <property type="entry name" value="AHAS_TPP"/>
</dbReference>
<dbReference type="Gene3D" id="3.40.50.970">
    <property type="match status" value="2"/>
</dbReference>
<dbReference type="GO" id="GO:0003984">
    <property type="term" value="F:acetolactate synthase activity"/>
    <property type="evidence" value="ECO:0007669"/>
    <property type="project" value="UniProtKB-EC"/>
</dbReference>
<dbReference type="EC" id="2.2.1.6" evidence="4 11"/>
<dbReference type="CDD" id="cd02015">
    <property type="entry name" value="TPP_AHAS"/>
    <property type="match status" value="1"/>
</dbReference>
<keyword evidence="9 11" id="KW-0786">Thiamine pyrophosphate</keyword>
<dbReference type="OrthoDB" id="4494979at2"/>
<name>A0A4U0HCJ9_9SPHI</name>
<evidence type="ECO:0000256" key="8">
    <source>
        <dbReference type="ARBA" id="ARBA00022842"/>
    </source>
</evidence>
<comment type="cofactor">
    <cofactor evidence="11">
        <name>Mg(2+)</name>
        <dbReference type="ChEBI" id="CHEBI:18420"/>
    </cofactor>
    <text evidence="11">Binds 1 Mg(2+) ion per subunit.</text>
</comment>
<evidence type="ECO:0000256" key="1">
    <source>
        <dbReference type="ARBA" id="ARBA00004974"/>
    </source>
</evidence>
<dbReference type="InterPro" id="IPR029061">
    <property type="entry name" value="THDP-binding"/>
</dbReference>
<comment type="pathway">
    <text evidence="1 11">Amino-acid biosynthesis; L-isoleucine biosynthesis; L-isoleucine from 2-oxobutanoate: step 1/4.</text>
</comment>
<evidence type="ECO:0000313" key="16">
    <source>
        <dbReference type="Proteomes" id="UP000309872"/>
    </source>
</evidence>
<feature type="domain" description="Thiamine pyrophosphate enzyme central" evidence="12">
    <location>
        <begin position="212"/>
        <end position="345"/>
    </location>
</feature>
<dbReference type="GO" id="GO:0000287">
    <property type="term" value="F:magnesium ion binding"/>
    <property type="evidence" value="ECO:0007669"/>
    <property type="project" value="UniProtKB-UniRule"/>
</dbReference>
<dbReference type="UniPathway" id="UPA00047">
    <property type="reaction ID" value="UER00055"/>
</dbReference>
<dbReference type="SUPFAM" id="SSF52467">
    <property type="entry name" value="DHS-like NAD/FAD-binding domain"/>
    <property type="match status" value="1"/>
</dbReference>
<feature type="domain" description="Thiamine pyrophosphate enzyme N-terminal TPP-binding" evidence="14">
    <location>
        <begin position="21"/>
        <end position="136"/>
    </location>
</feature>
<keyword evidence="6 11" id="KW-0808">Transferase</keyword>
<dbReference type="PROSITE" id="PS00187">
    <property type="entry name" value="TPP_ENZYMES"/>
    <property type="match status" value="1"/>
</dbReference>
<dbReference type="GO" id="GO:0009099">
    <property type="term" value="P:L-valine biosynthetic process"/>
    <property type="evidence" value="ECO:0007669"/>
    <property type="project" value="UniProtKB-UniPathway"/>
</dbReference>
<dbReference type="GO" id="GO:0005948">
    <property type="term" value="C:acetolactate synthase complex"/>
    <property type="evidence" value="ECO:0007669"/>
    <property type="project" value="TreeGrafter"/>
</dbReference>
<evidence type="ECO:0000256" key="7">
    <source>
        <dbReference type="ARBA" id="ARBA00022723"/>
    </source>
</evidence>
<evidence type="ECO:0000256" key="5">
    <source>
        <dbReference type="ARBA" id="ARBA00022605"/>
    </source>
</evidence>
<dbReference type="RefSeq" id="WP_136819216.1">
    <property type="nucleotide sequence ID" value="NZ_BMJX01000001.1"/>
</dbReference>
<dbReference type="SUPFAM" id="SSF52518">
    <property type="entry name" value="Thiamin diphosphate-binding fold (THDP-binding)"/>
    <property type="match status" value="2"/>
</dbReference>
<dbReference type="GO" id="GO:0030976">
    <property type="term" value="F:thiamine pyrophosphate binding"/>
    <property type="evidence" value="ECO:0007669"/>
    <property type="project" value="UniProtKB-UniRule"/>
</dbReference>
<protein>
    <recommendedName>
        <fullName evidence="4 11">Acetolactate synthase</fullName>
        <ecNumber evidence="4 11">2.2.1.6</ecNumber>
    </recommendedName>
</protein>
<comment type="similarity">
    <text evidence="3 11">Belongs to the TPP enzyme family.</text>
</comment>
<dbReference type="Pfam" id="PF02776">
    <property type="entry name" value="TPP_enzyme_N"/>
    <property type="match status" value="1"/>
</dbReference>
<dbReference type="AlphaFoldDB" id="A0A4U0HCJ9"/>
<evidence type="ECO:0000256" key="2">
    <source>
        <dbReference type="ARBA" id="ARBA00005025"/>
    </source>
</evidence>
<dbReference type="FunFam" id="3.40.50.970:FF:000007">
    <property type="entry name" value="Acetolactate synthase"/>
    <property type="match status" value="1"/>
</dbReference>
<dbReference type="Pfam" id="PF02775">
    <property type="entry name" value="TPP_enzyme_C"/>
    <property type="match status" value="1"/>
</dbReference>
<dbReference type="PANTHER" id="PTHR18968:SF13">
    <property type="entry name" value="ACETOLACTATE SYNTHASE CATALYTIC SUBUNIT, MITOCHONDRIAL"/>
    <property type="match status" value="1"/>
</dbReference>
<dbReference type="EMBL" id="SUKA01000001">
    <property type="protein sequence ID" value="TJY68352.1"/>
    <property type="molecule type" value="Genomic_DNA"/>
</dbReference>
<dbReference type="InterPro" id="IPR011766">
    <property type="entry name" value="TPP_enzyme_TPP-bd"/>
</dbReference>
<dbReference type="Proteomes" id="UP000309872">
    <property type="component" value="Unassembled WGS sequence"/>
</dbReference>
<sequence length="579" mass="63620">MSTLEKTEKEQAAPATMQQLSGSQAVLEALIHEGVDTIFGYPGGAIMPIYDALYDYNDKLTHILVRHEQGGIHAAQGYARTSGRVGVAFATSGPGATNLVTGLADAMIDSNPIVCITGQVFASLLGTDAFQETDVINITTPVTKWNYQVTDATEIPSVLAKAFYIASTGRPGPVLIDITKNAQLQLFDYHGYEFCNHIRSYRPKPIVRNEYIEQAAQLINEAKKPFVIFGQGIILGKAEQEFKTFIEKGGFPAATTVMGLSALETDHPQHVGMLGMHGNYAPNVMTNECDVLIAIGMRFDDRVTGRLDKYAKQAKVVHLDIDPAEIDKNVKATVPVWGDCKETLPLLTDLINQVDHSKWLQQFRELEKEEIKEVIYDELNPTSEVLTMGEVINVLNELTGGNAVIVTDVGQHQMVTCRYAKFNSSKSNVTSGGLGTMGFGLPAAIGAWYGAPERDVVAIIGDGGIQMTIQELGTIMQFGAKVKILILNNEFLGMVRQWQQLFHDRRYSFVNITSPDFVAVAKGYYIDGNKISERKDLRDALKTMLDHDGSYLLEVMVGKENNVFPMVAQGTSVSEIRLK</sequence>
<evidence type="ECO:0000256" key="9">
    <source>
        <dbReference type="ARBA" id="ARBA00023052"/>
    </source>
</evidence>
<keyword evidence="5 11" id="KW-0028">Amino-acid biosynthesis</keyword>
<dbReference type="CDD" id="cd07035">
    <property type="entry name" value="TPP_PYR_POX_like"/>
    <property type="match status" value="1"/>
</dbReference>
<evidence type="ECO:0000313" key="15">
    <source>
        <dbReference type="EMBL" id="TJY68352.1"/>
    </source>
</evidence>
<evidence type="ECO:0000256" key="10">
    <source>
        <dbReference type="ARBA" id="ARBA00023304"/>
    </source>
</evidence>
<keyword evidence="10 11" id="KW-0100">Branched-chain amino acid biosynthesis</keyword>
<comment type="pathway">
    <text evidence="2 11">Amino-acid biosynthesis; L-valine biosynthesis; L-valine from pyruvate: step 1/4.</text>
</comment>
<evidence type="ECO:0000259" key="12">
    <source>
        <dbReference type="Pfam" id="PF00205"/>
    </source>
</evidence>
<evidence type="ECO:0000256" key="4">
    <source>
        <dbReference type="ARBA" id="ARBA00013145"/>
    </source>
</evidence>
<dbReference type="InterPro" id="IPR012846">
    <property type="entry name" value="Acetolactate_synth_lsu"/>
</dbReference>
<dbReference type="GO" id="GO:0050660">
    <property type="term" value="F:flavin adenine dinucleotide binding"/>
    <property type="evidence" value="ECO:0007669"/>
    <property type="project" value="InterPro"/>
</dbReference>
<dbReference type="UniPathway" id="UPA00049">
    <property type="reaction ID" value="UER00059"/>
</dbReference>